<sequence length="217" mass="25046">MRSFDEQIKAMPHVLFYARYVDDIIIVAYKPVIGTALKLFSGIKDTISKYKLSRNKDKTHCYSVDGTKAYKMDFLGYTISFGQGTIKFNWTQEKLDRYKSRIDLTINAYLKNSKSNEKKARNIFLKRARFLTSNTRLHNNKRNSVVGIYFSNTLLTEMNDLVGLDFYYQAKLNQISNASVKAKAAMLSFKDAFETKLFSNFSEKELAEIVKAWKNAA</sequence>
<name>V4PEV2_9CAUL</name>
<dbReference type="eggNOG" id="COG3344">
    <property type="taxonomic scope" value="Bacteria"/>
</dbReference>
<dbReference type="InterPro" id="IPR000477">
    <property type="entry name" value="RT_dom"/>
</dbReference>
<dbReference type="PATRIC" id="fig|1121022.4.peg.3708"/>
<keyword evidence="3" id="KW-1185">Reference proteome</keyword>
<dbReference type="AlphaFoldDB" id="V4PEV2"/>
<feature type="domain" description="Reverse transcriptase" evidence="1">
    <location>
        <begin position="1"/>
        <end position="79"/>
    </location>
</feature>
<evidence type="ECO:0000313" key="2">
    <source>
        <dbReference type="EMBL" id="ESQ86626.1"/>
    </source>
</evidence>
<protein>
    <recommendedName>
        <fullName evidence="1">Reverse transcriptase domain-containing protein</fullName>
    </recommendedName>
</protein>
<reference evidence="2 3" key="1">
    <citation type="journal article" date="2014" name="Nature">
        <title>Sequential evolution of bacterial morphology by co-option of a developmental regulator.</title>
        <authorList>
            <person name="Jiang C."/>
            <person name="Brown P.J."/>
            <person name="Ducret A."/>
            <person name="Brun Y.V."/>
        </authorList>
    </citation>
    <scope>NUCLEOTIDE SEQUENCE [LARGE SCALE GENOMIC DNA]</scope>
    <source>
        <strain evidence="2 3">DSM 16100</strain>
    </source>
</reference>
<comment type="caution">
    <text evidence="2">The sequence shown here is derived from an EMBL/GenBank/DDBJ whole genome shotgun (WGS) entry which is preliminary data.</text>
</comment>
<proteinExistence type="predicted"/>
<gene>
    <name evidence="2" type="ORF">ABENE_18135</name>
</gene>
<accession>V4PEV2</accession>
<dbReference type="STRING" id="1121022.GCA_000376105_04313"/>
<dbReference type="PROSITE" id="PS50878">
    <property type="entry name" value="RT_POL"/>
    <property type="match status" value="1"/>
</dbReference>
<dbReference type="InterPro" id="IPR043502">
    <property type="entry name" value="DNA/RNA_pol_sf"/>
</dbReference>
<organism evidence="2 3">
    <name type="scientific">Asticcacaulis benevestitus DSM 16100 = ATCC BAA-896</name>
    <dbReference type="NCBI Taxonomy" id="1121022"/>
    <lineage>
        <taxon>Bacteria</taxon>
        <taxon>Pseudomonadati</taxon>
        <taxon>Pseudomonadota</taxon>
        <taxon>Alphaproteobacteria</taxon>
        <taxon>Caulobacterales</taxon>
        <taxon>Caulobacteraceae</taxon>
        <taxon>Asticcacaulis</taxon>
    </lineage>
</organism>
<dbReference type="EMBL" id="AWGB01000052">
    <property type="protein sequence ID" value="ESQ86626.1"/>
    <property type="molecule type" value="Genomic_DNA"/>
</dbReference>
<dbReference type="Proteomes" id="UP000017837">
    <property type="component" value="Unassembled WGS sequence"/>
</dbReference>
<evidence type="ECO:0000313" key="3">
    <source>
        <dbReference type="Proteomes" id="UP000017837"/>
    </source>
</evidence>
<dbReference type="SUPFAM" id="SSF56672">
    <property type="entry name" value="DNA/RNA polymerases"/>
    <property type="match status" value="1"/>
</dbReference>
<evidence type="ECO:0000259" key="1">
    <source>
        <dbReference type="PROSITE" id="PS50878"/>
    </source>
</evidence>